<keyword evidence="2" id="KW-1185">Reference proteome</keyword>
<organism evidence="1 2">
    <name type="scientific">Paramecium tetraurelia</name>
    <dbReference type="NCBI Taxonomy" id="5888"/>
    <lineage>
        <taxon>Eukaryota</taxon>
        <taxon>Sar</taxon>
        <taxon>Alveolata</taxon>
        <taxon>Ciliophora</taxon>
        <taxon>Intramacronucleata</taxon>
        <taxon>Oligohymenophorea</taxon>
        <taxon>Peniculida</taxon>
        <taxon>Parameciidae</taxon>
        <taxon>Paramecium</taxon>
    </lineage>
</organism>
<dbReference type="EMBL" id="CT868665">
    <property type="protein sequence ID" value="CAK91917.1"/>
    <property type="molecule type" value="Genomic_DNA"/>
</dbReference>
<sequence length="427" mass="50752">MELQYANVIQAQIKYILDSSFKLISEKILCRNVTLLTEWQTFTTSHSITQLSFQKHDFDKDIIEDLEIKPTSLENFQAYKISLNEKVQSTSRMNTAAQKSHKAHFKLVTQHIFNWDKEYHYSLIHIPEPEVVISTADEQLRRMKIQQINESNKQKELQQKQLKEKKRMNEMNLRLKQQLSNKEYTYDYNCQLIINKHSQLQTDIVPQLKFEILKDEQGNQMKKNQKKKKEEIQQQVIKKRSKEPLISQNTMNFGESKSFFLNNEDENFDRQTSNIPFIKLSRGVRLTEDNHELQFDAPSQPIQLQLQRKESIHLDSQHQNQSTYLRFNILDKSKEKVIKSNKSCIKTERNYDYLKVEKEDSTYRFKTSAHQNINKSQQAHQLIIDNTILRQDLVKLPKVRSRSINIRSKKDRQIAIHSKDQITNQNI</sequence>
<accession>A0E9F0</accession>
<reference evidence="1 2" key="1">
    <citation type="journal article" date="2006" name="Nature">
        <title>Global trends of whole-genome duplications revealed by the ciliate Paramecium tetraurelia.</title>
        <authorList>
            <consortium name="Genoscope"/>
            <person name="Aury J.-M."/>
            <person name="Jaillon O."/>
            <person name="Duret L."/>
            <person name="Noel B."/>
            <person name="Jubin C."/>
            <person name="Porcel B.M."/>
            <person name="Segurens B."/>
            <person name="Daubin V."/>
            <person name="Anthouard V."/>
            <person name="Aiach N."/>
            <person name="Arnaiz O."/>
            <person name="Billaut A."/>
            <person name="Beisson J."/>
            <person name="Blanc I."/>
            <person name="Bouhouche K."/>
            <person name="Camara F."/>
            <person name="Duharcourt S."/>
            <person name="Guigo R."/>
            <person name="Gogendeau D."/>
            <person name="Katinka M."/>
            <person name="Keller A.-M."/>
            <person name="Kissmehl R."/>
            <person name="Klotz C."/>
            <person name="Koll F."/>
            <person name="Le Moue A."/>
            <person name="Lepere C."/>
            <person name="Malinsky S."/>
            <person name="Nowacki M."/>
            <person name="Nowak J.K."/>
            <person name="Plattner H."/>
            <person name="Poulain J."/>
            <person name="Ruiz F."/>
            <person name="Serrano V."/>
            <person name="Zagulski M."/>
            <person name="Dessen P."/>
            <person name="Betermier M."/>
            <person name="Weissenbach J."/>
            <person name="Scarpelli C."/>
            <person name="Schachter V."/>
            <person name="Sperling L."/>
            <person name="Meyer E."/>
            <person name="Cohen J."/>
            <person name="Wincker P."/>
        </authorList>
    </citation>
    <scope>NUCLEOTIDE SEQUENCE [LARGE SCALE GENOMIC DNA]</scope>
    <source>
        <strain evidence="1 2">Stock d4-2</strain>
    </source>
</reference>
<protein>
    <submittedName>
        <fullName evidence="1">Uncharacterized protein</fullName>
    </submittedName>
</protein>
<name>A0E9F0_PARTE</name>
<proteinExistence type="predicted"/>
<dbReference type="OrthoDB" id="300200at2759"/>
<dbReference type="InParanoid" id="A0E9F0"/>
<dbReference type="Proteomes" id="UP000000600">
    <property type="component" value="Unassembled WGS sequence"/>
</dbReference>
<dbReference type="HOGENOM" id="CLU_738650_0_0_1"/>
<dbReference type="GeneID" id="5045099"/>
<evidence type="ECO:0000313" key="2">
    <source>
        <dbReference type="Proteomes" id="UP000000600"/>
    </source>
</evidence>
<evidence type="ECO:0000313" key="1">
    <source>
        <dbReference type="EMBL" id="CAK91917.1"/>
    </source>
</evidence>
<dbReference type="OMA" id="HYSLIHI"/>
<gene>
    <name evidence="1" type="ORF">GSPATT00024648001</name>
</gene>
<dbReference type="RefSeq" id="XP_001459314.1">
    <property type="nucleotide sequence ID" value="XM_001459277.1"/>
</dbReference>
<dbReference type="KEGG" id="ptm:GSPATT00024648001"/>
<dbReference type="AlphaFoldDB" id="A0E9F0"/>